<keyword evidence="2" id="KW-1185">Reference proteome</keyword>
<accession>A0A0V8RWE4</accession>
<comment type="caution">
    <text evidence="1">The sequence shown here is derived from an EMBL/GenBank/DDBJ whole genome shotgun (WGS) entry which is preliminary data.</text>
</comment>
<gene>
    <name evidence="1" type="ORF">CF15_06055</name>
</gene>
<proteinExistence type="predicted"/>
<dbReference type="Proteomes" id="UP000053352">
    <property type="component" value="Unassembled WGS sequence"/>
</dbReference>
<name>A0A0V8RWE4_PYROC</name>
<evidence type="ECO:0000313" key="1">
    <source>
        <dbReference type="EMBL" id="KSW12306.1"/>
    </source>
</evidence>
<protein>
    <submittedName>
        <fullName evidence="1">Uncharacterized protein</fullName>
    </submittedName>
</protein>
<evidence type="ECO:0000313" key="2">
    <source>
        <dbReference type="Proteomes" id="UP000053352"/>
    </source>
</evidence>
<organism evidence="1 2">
    <name type="scientific">Pyrodictium occultum</name>
    <dbReference type="NCBI Taxonomy" id="2309"/>
    <lineage>
        <taxon>Archaea</taxon>
        <taxon>Thermoproteota</taxon>
        <taxon>Thermoprotei</taxon>
        <taxon>Desulfurococcales</taxon>
        <taxon>Pyrodictiaceae</taxon>
        <taxon>Pyrodictium</taxon>
    </lineage>
</organism>
<dbReference type="RefSeq" id="WP_058370987.1">
    <property type="nucleotide sequence ID" value="NZ_LNTB01000001.1"/>
</dbReference>
<dbReference type="EMBL" id="LNTB01000001">
    <property type="protein sequence ID" value="KSW12306.1"/>
    <property type="molecule type" value="Genomic_DNA"/>
</dbReference>
<dbReference type="AlphaFoldDB" id="A0A0V8RWE4"/>
<dbReference type="OrthoDB" id="383491at2157"/>
<sequence length="230" mass="24420">MRRLSYAEPCWKSGIHAAGEAEQAMSPGGIVSILGRGLRVYITPPLRRVSISLGLVAAYNAGTILYTEESLAPVVSAAAEAAGLGVEVRGCSEGGGPGGVFLWCAPGSSPVLVAGYELRRPSSYGLRRLVVKRISPNIYLLELPGTGLKEYIEIRGHLPVPTKPPCMRDPLEALASVFGGAPAPIRDAVDVVSHAMGVKREEARRMLHDLAEKGCIEITREGMVKVRGPL</sequence>
<reference evidence="1 2" key="1">
    <citation type="submission" date="2015-11" db="EMBL/GenBank/DDBJ databases">
        <title>Genome sequence of Pyrodictium occultum PL-19, a marine hyperthermophilic archaeon isolated from Volcano, Italy.</title>
        <authorList>
            <person name="Utturkar S."/>
            <person name="Huber H."/>
            <person name="Leptihn S."/>
            <person name="Brown S."/>
            <person name="Stetter K.O."/>
            <person name="Podar M."/>
        </authorList>
    </citation>
    <scope>NUCLEOTIDE SEQUENCE [LARGE SCALE GENOMIC DNA]</scope>
    <source>
        <strain evidence="1 2">PL-19</strain>
    </source>
</reference>